<comment type="function">
    <text evidence="10">Component of the U1 snRNP, which is essential for recognition of the pre-mRNA 5' splice-site and the subsequent assembly of the spliceosome. U1-C is directly involved in initial 5' splice-site recognition for both constitutive and regulated alternative splicing. The interaction with the 5' splice-site seems to precede base-pairing between the pre-mRNA and the U1 snRNA.</text>
</comment>
<dbReference type="GO" id="GO:0000395">
    <property type="term" value="P:mRNA 5'-splice site recognition"/>
    <property type="evidence" value="ECO:0007669"/>
    <property type="project" value="UniProtKB-UniRule"/>
</dbReference>
<dbReference type="GO" id="GO:0003729">
    <property type="term" value="F:mRNA binding"/>
    <property type="evidence" value="ECO:0007669"/>
    <property type="project" value="UniProtKB-UniRule"/>
</dbReference>
<evidence type="ECO:0000313" key="12">
    <source>
        <dbReference type="Proteomes" id="UP000887563"/>
    </source>
</evidence>
<comment type="similarity">
    <text evidence="9 10">Belongs to the U1 small nuclear ribonucleoprotein C family.</text>
</comment>
<dbReference type="PANTHER" id="PTHR31148">
    <property type="entry name" value="U1 SMALL NUCLEAR RIBONUCLEOPROTEIN C"/>
    <property type="match status" value="1"/>
</dbReference>
<dbReference type="GO" id="GO:0030619">
    <property type="term" value="F:U1 snRNA binding"/>
    <property type="evidence" value="ECO:0007669"/>
    <property type="project" value="UniProtKB-UniRule"/>
</dbReference>
<sequence length="158" mass="17808">MPKYYCDYCDAFLTHDSPSVRKTHNSGRKHKENVRHFYQAWMEEQAQKLIDATTKAFTTQRMMAPNMIPPIAPAGMMPRPFLMPPMGMLRPPIMPPNSSGFFMPPVPTTGFSIANPGMPPRNASYSNSTHANATNNYWIGRRKWRATTTSNTNQNAAA</sequence>
<comment type="function">
    <text evidence="9">Component of the spliceosomal U1 snRNP, which is essential for recognition of the pre-mRNA 5' splice-site and the subsequent assembly of the spliceosome. U1-C is directly involved in initial 5' splice-site recognition for both constitutive and regulated alternative splicing. The interaction with the 5' splice-site seems to precede base-pairing between the pre-mRNA and the U1 snRNA. Stimulates commitment or early (E) complex formation by stabilizing the base pairing of the 5' end of the U1 snRNA and the 5' splice-site region.</text>
</comment>
<dbReference type="GO" id="GO:0005685">
    <property type="term" value="C:U1 snRNP"/>
    <property type="evidence" value="ECO:0007669"/>
    <property type="project" value="UniProtKB-UniRule"/>
</dbReference>
<dbReference type="InterPro" id="IPR000690">
    <property type="entry name" value="Matrin/U1-C_Znf_C2H2"/>
</dbReference>
<keyword evidence="6 9" id="KW-0539">Nucleus</keyword>
<organism evidence="12 13">
    <name type="scientific">Meloidogyne incognita</name>
    <name type="common">Southern root-knot nematode worm</name>
    <name type="synonym">Oxyuris incognita</name>
    <dbReference type="NCBI Taxonomy" id="6306"/>
    <lineage>
        <taxon>Eukaryota</taxon>
        <taxon>Metazoa</taxon>
        <taxon>Ecdysozoa</taxon>
        <taxon>Nematoda</taxon>
        <taxon>Chromadorea</taxon>
        <taxon>Rhabditida</taxon>
        <taxon>Tylenchina</taxon>
        <taxon>Tylenchomorpha</taxon>
        <taxon>Tylenchoidea</taxon>
        <taxon>Meloidogynidae</taxon>
        <taxon>Meloidogyninae</taxon>
        <taxon>Meloidogyne</taxon>
        <taxon>Meloidogyne incognita group</taxon>
    </lineage>
</organism>
<dbReference type="WBParaSite" id="Minc3s00723g16539">
    <property type="protein sequence ID" value="Minc3s00723g16539"/>
    <property type="gene ID" value="Minc3s00723g16539"/>
</dbReference>
<evidence type="ECO:0000256" key="3">
    <source>
        <dbReference type="ARBA" id="ARBA00022771"/>
    </source>
</evidence>
<evidence type="ECO:0000313" key="13">
    <source>
        <dbReference type="WBParaSite" id="Minc3s00723g16539"/>
    </source>
</evidence>
<name>A0A914LRI5_MELIC</name>
<keyword evidence="7 9" id="KW-0687">Ribonucleoprotein</keyword>
<dbReference type="Gene3D" id="3.30.160.60">
    <property type="entry name" value="Classic Zinc Finger"/>
    <property type="match status" value="1"/>
</dbReference>
<dbReference type="Proteomes" id="UP000887563">
    <property type="component" value="Unplaced"/>
</dbReference>
<protein>
    <recommendedName>
        <fullName evidence="9 10">U1 small nuclear ribonucleoprotein C</fullName>
        <shortName evidence="9 10">U1 snRNP C</shortName>
        <shortName evidence="9 10">U1-C</shortName>
        <shortName evidence="9 10">U1C</shortName>
    </recommendedName>
</protein>
<keyword evidence="2 9" id="KW-0479">Metal-binding</keyword>
<dbReference type="AlphaFoldDB" id="A0A914LRI5"/>
<keyword evidence="3 9" id="KW-0863">Zinc-finger</keyword>
<evidence type="ECO:0000256" key="8">
    <source>
        <dbReference type="ARBA" id="ARBA00046357"/>
    </source>
</evidence>
<comment type="subcellular location">
    <subcellularLocation>
        <location evidence="1 9 10">Nucleus</location>
    </subcellularLocation>
</comment>
<dbReference type="GO" id="GO:0000387">
    <property type="term" value="P:spliceosomal snRNP assembly"/>
    <property type="evidence" value="ECO:0007669"/>
    <property type="project" value="UniProtKB-UniRule"/>
</dbReference>
<dbReference type="GO" id="GO:0008270">
    <property type="term" value="F:zinc ion binding"/>
    <property type="evidence" value="ECO:0007669"/>
    <property type="project" value="UniProtKB-UniRule"/>
</dbReference>
<evidence type="ECO:0000256" key="1">
    <source>
        <dbReference type="ARBA" id="ARBA00004123"/>
    </source>
</evidence>
<dbReference type="SMART" id="SM00451">
    <property type="entry name" value="ZnF_U1"/>
    <property type="match status" value="1"/>
</dbReference>
<evidence type="ECO:0000256" key="4">
    <source>
        <dbReference type="ARBA" id="ARBA00022833"/>
    </source>
</evidence>
<dbReference type="GO" id="GO:0000243">
    <property type="term" value="C:commitment complex"/>
    <property type="evidence" value="ECO:0007669"/>
    <property type="project" value="UniProtKB-UniRule"/>
</dbReference>
<evidence type="ECO:0000256" key="10">
    <source>
        <dbReference type="PIRNR" id="PIRNR037969"/>
    </source>
</evidence>
<dbReference type="Pfam" id="PF06220">
    <property type="entry name" value="zf-U1"/>
    <property type="match status" value="1"/>
</dbReference>
<keyword evidence="12" id="KW-1185">Reference proteome</keyword>
<dbReference type="SUPFAM" id="SSF57667">
    <property type="entry name" value="beta-beta-alpha zinc fingers"/>
    <property type="match status" value="1"/>
</dbReference>
<evidence type="ECO:0000256" key="2">
    <source>
        <dbReference type="ARBA" id="ARBA00022723"/>
    </source>
</evidence>
<dbReference type="InterPro" id="IPR036236">
    <property type="entry name" value="Znf_C2H2_sf"/>
</dbReference>
<evidence type="ECO:0000256" key="9">
    <source>
        <dbReference type="HAMAP-Rule" id="MF_03153"/>
    </source>
</evidence>
<dbReference type="FunFam" id="3.30.160.60:FF:000059">
    <property type="entry name" value="U1 small nuclear ribonucleoprotein C"/>
    <property type="match status" value="1"/>
</dbReference>
<evidence type="ECO:0000256" key="5">
    <source>
        <dbReference type="ARBA" id="ARBA00022884"/>
    </source>
</evidence>
<proteinExistence type="inferred from homology"/>
<comment type="subunit">
    <text evidence="9">U1 snRNP is composed of the 7 core Sm proteins B/B', D1, D2, D3, E, F and G that assemble in a heptameric protein ring on the Sm site of the small nuclear RNA to form the core snRNP, and at least 3 U1 snRNP-specific proteins U1-70K, U1-A and U1-C. U1-C interacts with U1 snRNA and the 5' splice-site region of the pre-mRNA.</text>
</comment>
<evidence type="ECO:0000256" key="6">
    <source>
        <dbReference type="ARBA" id="ARBA00023242"/>
    </source>
</evidence>
<evidence type="ECO:0000256" key="7">
    <source>
        <dbReference type="ARBA" id="ARBA00023274"/>
    </source>
</evidence>
<reference evidence="13" key="1">
    <citation type="submission" date="2022-11" db="UniProtKB">
        <authorList>
            <consortium name="WormBaseParasite"/>
        </authorList>
    </citation>
    <scope>IDENTIFICATION</scope>
</reference>
<keyword evidence="4 9" id="KW-0862">Zinc</keyword>
<dbReference type="GO" id="GO:0030627">
    <property type="term" value="F:pre-mRNA 5'-splice site binding"/>
    <property type="evidence" value="ECO:0007669"/>
    <property type="project" value="InterPro"/>
</dbReference>
<accession>A0A914LRI5</accession>
<dbReference type="InterPro" id="IPR003604">
    <property type="entry name" value="Matrin/U1-like-C_Znf_C2H2"/>
</dbReference>
<feature type="domain" description="Matrin-type" evidence="11">
    <location>
        <begin position="4"/>
        <end position="36"/>
    </location>
</feature>
<dbReference type="PANTHER" id="PTHR31148:SF1">
    <property type="entry name" value="U1 SMALL NUCLEAR RIBONUCLEOPROTEIN C"/>
    <property type="match status" value="1"/>
</dbReference>
<dbReference type="InterPro" id="IPR017340">
    <property type="entry name" value="U1_snRNP-C"/>
</dbReference>
<dbReference type="PIRSF" id="PIRSF037969">
    <property type="entry name" value="U1_snRNP-C"/>
    <property type="match status" value="1"/>
</dbReference>
<dbReference type="GO" id="GO:0071004">
    <property type="term" value="C:U2-type prespliceosome"/>
    <property type="evidence" value="ECO:0007669"/>
    <property type="project" value="UniProtKB-UniRule"/>
</dbReference>
<evidence type="ECO:0000259" key="11">
    <source>
        <dbReference type="PROSITE" id="PS50171"/>
    </source>
</evidence>
<comment type="subunit">
    <text evidence="8">Component of the U1 snRNP. The U1 snRNP is composed of the U1 snRNA and the 7 core Sm proteins SNRPB, SNRPD1, SNRPD2, SNRPD3, SNRPE, SNRPF and SNRPG that assemble in a heptameric protein ring on the Sm site of the small nuclear RNA to form the core snRNP, and at least 3 U1 snRNP-specific proteins SNRNP70/U1-70K, SNRPA/U1-A and SNRPC/U1-C. SNRPC/U1-C interacts with U1 snRNA and the 5' splice-site region of the pre-mRNA. Interacts (via N-terminus) with TIA1 (via C-terminus); thereby promoting spliceosomal U1 snRNP recruitment to 5' splice sites.</text>
</comment>
<dbReference type="HAMAP" id="MF_03153">
    <property type="entry name" value="U1_C"/>
    <property type="match status" value="1"/>
</dbReference>
<dbReference type="PROSITE" id="PS50171">
    <property type="entry name" value="ZF_MATRIN"/>
    <property type="match status" value="1"/>
</dbReference>
<keyword evidence="5 9" id="KW-0694">RNA-binding</keyword>
<dbReference type="InterPro" id="IPR013085">
    <property type="entry name" value="U1-CZ_Znf_C2H2"/>
</dbReference>